<comment type="caution">
    <text evidence="1">The sequence shown here is derived from an EMBL/GenBank/DDBJ whole genome shotgun (WGS) entry which is preliminary data.</text>
</comment>
<name>A0A916ULM3_9BURK</name>
<accession>A0A916ULM3</accession>
<dbReference type="Proteomes" id="UP000637423">
    <property type="component" value="Unassembled WGS sequence"/>
</dbReference>
<sequence length="43" mass="4718">MSDLSNTILTALPTIESVLNSHAEYKISLGLRTSKKKVEGFPK</sequence>
<evidence type="ECO:0000313" key="1">
    <source>
        <dbReference type="EMBL" id="GGC77788.1"/>
    </source>
</evidence>
<reference evidence="1" key="2">
    <citation type="submission" date="2020-09" db="EMBL/GenBank/DDBJ databases">
        <authorList>
            <person name="Sun Q."/>
            <person name="Zhou Y."/>
        </authorList>
    </citation>
    <scope>NUCLEOTIDE SEQUENCE</scope>
    <source>
        <strain evidence="1">CGMCC 1.10998</strain>
    </source>
</reference>
<keyword evidence="2" id="KW-1185">Reference proteome</keyword>
<dbReference type="EMBL" id="BMED01000002">
    <property type="protein sequence ID" value="GGC77788.1"/>
    <property type="molecule type" value="Genomic_DNA"/>
</dbReference>
<dbReference type="AlphaFoldDB" id="A0A916ULM3"/>
<reference evidence="1" key="1">
    <citation type="journal article" date="2014" name="Int. J. Syst. Evol. Microbiol.">
        <title>Complete genome sequence of Corynebacterium casei LMG S-19264T (=DSM 44701T), isolated from a smear-ripened cheese.</title>
        <authorList>
            <consortium name="US DOE Joint Genome Institute (JGI-PGF)"/>
            <person name="Walter F."/>
            <person name="Albersmeier A."/>
            <person name="Kalinowski J."/>
            <person name="Ruckert C."/>
        </authorList>
    </citation>
    <scope>NUCLEOTIDE SEQUENCE</scope>
    <source>
        <strain evidence="1">CGMCC 1.10998</strain>
    </source>
</reference>
<evidence type="ECO:0000313" key="2">
    <source>
        <dbReference type="Proteomes" id="UP000637423"/>
    </source>
</evidence>
<protein>
    <submittedName>
        <fullName evidence="1">Uncharacterized protein</fullName>
    </submittedName>
</protein>
<organism evidence="1 2">
    <name type="scientific">Undibacterium terreum</name>
    <dbReference type="NCBI Taxonomy" id="1224302"/>
    <lineage>
        <taxon>Bacteria</taxon>
        <taxon>Pseudomonadati</taxon>
        <taxon>Pseudomonadota</taxon>
        <taxon>Betaproteobacteria</taxon>
        <taxon>Burkholderiales</taxon>
        <taxon>Oxalobacteraceae</taxon>
        <taxon>Undibacterium</taxon>
    </lineage>
</organism>
<proteinExistence type="predicted"/>
<gene>
    <name evidence="1" type="ORF">GCM10011396_26200</name>
</gene>